<name>A0AAV4ETD4_9GAST</name>
<keyword evidence="2" id="KW-1185">Reference proteome</keyword>
<gene>
    <name evidence="1" type="ORF">ElyMa_005491400</name>
</gene>
<dbReference type="EMBL" id="BMAT01010946">
    <property type="protein sequence ID" value="GFR63776.1"/>
    <property type="molecule type" value="Genomic_DNA"/>
</dbReference>
<dbReference type="Proteomes" id="UP000762676">
    <property type="component" value="Unassembled WGS sequence"/>
</dbReference>
<sequence>MSYTTTRLTECLDRQFRTAQQTCRPNSGVQFKNWKRPTASSTRRGSLFEVDIDDRDQEEEEVNIIAIDQLLGSDNISLLNKETHWIHTLGTTG</sequence>
<dbReference type="AlphaFoldDB" id="A0AAV4ETD4"/>
<evidence type="ECO:0000313" key="2">
    <source>
        <dbReference type="Proteomes" id="UP000762676"/>
    </source>
</evidence>
<comment type="caution">
    <text evidence="1">The sequence shown here is derived from an EMBL/GenBank/DDBJ whole genome shotgun (WGS) entry which is preliminary data.</text>
</comment>
<accession>A0AAV4ETD4</accession>
<proteinExistence type="predicted"/>
<reference evidence="1 2" key="1">
    <citation type="journal article" date="2021" name="Elife">
        <title>Chloroplast acquisition without the gene transfer in kleptoplastic sea slugs, Plakobranchus ocellatus.</title>
        <authorList>
            <person name="Maeda T."/>
            <person name="Takahashi S."/>
            <person name="Yoshida T."/>
            <person name="Shimamura S."/>
            <person name="Takaki Y."/>
            <person name="Nagai Y."/>
            <person name="Toyoda A."/>
            <person name="Suzuki Y."/>
            <person name="Arimoto A."/>
            <person name="Ishii H."/>
            <person name="Satoh N."/>
            <person name="Nishiyama T."/>
            <person name="Hasebe M."/>
            <person name="Maruyama T."/>
            <person name="Minagawa J."/>
            <person name="Obokata J."/>
            <person name="Shigenobu S."/>
        </authorList>
    </citation>
    <scope>NUCLEOTIDE SEQUENCE [LARGE SCALE GENOMIC DNA]</scope>
</reference>
<organism evidence="1 2">
    <name type="scientific">Elysia marginata</name>
    <dbReference type="NCBI Taxonomy" id="1093978"/>
    <lineage>
        <taxon>Eukaryota</taxon>
        <taxon>Metazoa</taxon>
        <taxon>Spiralia</taxon>
        <taxon>Lophotrochozoa</taxon>
        <taxon>Mollusca</taxon>
        <taxon>Gastropoda</taxon>
        <taxon>Heterobranchia</taxon>
        <taxon>Euthyneura</taxon>
        <taxon>Panpulmonata</taxon>
        <taxon>Sacoglossa</taxon>
        <taxon>Placobranchoidea</taxon>
        <taxon>Plakobranchidae</taxon>
        <taxon>Elysia</taxon>
    </lineage>
</organism>
<protein>
    <submittedName>
        <fullName evidence="1">Uncharacterized protein</fullName>
    </submittedName>
</protein>
<evidence type="ECO:0000313" key="1">
    <source>
        <dbReference type="EMBL" id="GFR63776.1"/>
    </source>
</evidence>